<proteinExistence type="predicted"/>
<evidence type="ECO:0000256" key="2">
    <source>
        <dbReference type="ARBA" id="ARBA00022843"/>
    </source>
</evidence>
<evidence type="ECO:0000259" key="4">
    <source>
        <dbReference type="SMART" id="SM00884"/>
    </source>
</evidence>
<feature type="region of interest" description="Disordered" evidence="3">
    <location>
        <begin position="1"/>
        <end position="23"/>
    </location>
</feature>
<keyword evidence="6" id="KW-1185">Reference proteome</keyword>
<reference evidence="5 6" key="1">
    <citation type="journal article" date="2015" name="Genome Biol.">
        <title>Comparative genomics of Steinernema reveals deeply conserved gene regulatory networks.</title>
        <authorList>
            <person name="Dillman A.R."/>
            <person name="Macchietto M."/>
            <person name="Porter C.F."/>
            <person name="Rogers A."/>
            <person name="Williams B."/>
            <person name="Antoshechkin I."/>
            <person name="Lee M.M."/>
            <person name="Goodwin Z."/>
            <person name="Lu X."/>
            <person name="Lewis E.E."/>
            <person name="Goodrich-Blair H."/>
            <person name="Stock S.P."/>
            <person name="Adams B.J."/>
            <person name="Sternberg P.W."/>
            <person name="Mortazavi A."/>
        </authorList>
    </citation>
    <scope>NUCLEOTIDE SEQUENCE [LARGE SCALE GENOMIC DNA]</scope>
    <source>
        <strain evidence="5 6">ALL</strain>
    </source>
</reference>
<evidence type="ECO:0000256" key="3">
    <source>
        <dbReference type="SAM" id="MobiDB-lite"/>
    </source>
</evidence>
<dbReference type="AlphaFoldDB" id="A0A4V5ZYE7"/>
<dbReference type="PANTHER" id="PTHR11932">
    <property type="entry name" value="CULLIN"/>
    <property type="match status" value="1"/>
</dbReference>
<keyword evidence="1" id="KW-1017">Isopeptide bond</keyword>
<dbReference type="InterPro" id="IPR036388">
    <property type="entry name" value="WH-like_DNA-bd_sf"/>
</dbReference>
<evidence type="ECO:0000313" key="5">
    <source>
        <dbReference type="EMBL" id="TKR63385.1"/>
    </source>
</evidence>
<dbReference type="InterPro" id="IPR019559">
    <property type="entry name" value="Cullin_neddylation_domain"/>
</dbReference>
<comment type="caution">
    <text evidence="5">The sequence shown here is derived from an EMBL/GenBank/DDBJ whole genome shotgun (WGS) entry which is preliminary data.</text>
</comment>
<evidence type="ECO:0000256" key="1">
    <source>
        <dbReference type="ARBA" id="ARBA00022499"/>
    </source>
</evidence>
<dbReference type="STRING" id="34508.A0A4V5ZYE7"/>
<evidence type="ECO:0000313" key="6">
    <source>
        <dbReference type="Proteomes" id="UP000298663"/>
    </source>
</evidence>
<dbReference type="OrthoDB" id="5812286at2759"/>
<dbReference type="Pfam" id="PF10557">
    <property type="entry name" value="Cullin_Nedd8"/>
    <property type="match status" value="1"/>
</dbReference>
<dbReference type="SUPFAM" id="SSF46785">
    <property type="entry name" value="Winged helix' DNA-binding domain"/>
    <property type="match status" value="1"/>
</dbReference>
<sequence length="113" mass="13372">MDLLKLQTAIKSDGENKKEQQEIEQSLEEDRKVVIQAAIVRVMKMRKKLQHNTLITEVVEQVTIRFQPRINLIKKCIDLLMEKEYIKRDEEEKNAYELFLRFSLLLGDVLLGQ</sequence>
<organism evidence="5 6">
    <name type="scientific">Steinernema carpocapsae</name>
    <name type="common">Entomopathogenic nematode</name>
    <dbReference type="NCBI Taxonomy" id="34508"/>
    <lineage>
        <taxon>Eukaryota</taxon>
        <taxon>Metazoa</taxon>
        <taxon>Ecdysozoa</taxon>
        <taxon>Nematoda</taxon>
        <taxon>Chromadorea</taxon>
        <taxon>Rhabditida</taxon>
        <taxon>Tylenchina</taxon>
        <taxon>Panagrolaimomorpha</taxon>
        <taxon>Strongyloidoidea</taxon>
        <taxon>Steinernematidae</taxon>
        <taxon>Steinernema</taxon>
    </lineage>
</organism>
<dbReference type="InterPro" id="IPR045093">
    <property type="entry name" value="Cullin"/>
</dbReference>
<keyword evidence="2" id="KW-0832">Ubl conjugation</keyword>
<dbReference type="EMBL" id="AZBU02000010">
    <property type="protein sequence ID" value="TKR63385.1"/>
    <property type="molecule type" value="Genomic_DNA"/>
</dbReference>
<dbReference type="InterPro" id="IPR036390">
    <property type="entry name" value="WH_DNA-bd_sf"/>
</dbReference>
<reference evidence="5 6" key="2">
    <citation type="journal article" date="2019" name="G3 (Bethesda)">
        <title>Hybrid Assembly of the Genome of the Entomopathogenic Nematode Steinernema carpocapsae Identifies the X-Chromosome.</title>
        <authorList>
            <person name="Serra L."/>
            <person name="Macchietto M."/>
            <person name="Macias-Munoz A."/>
            <person name="McGill C.J."/>
            <person name="Rodriguez I.M."/>
            <person name="Rodriguez B."/>
            <person name="Murad R."/>
            <person name="Mortazavi A."/>
        </authorList>
    </citation>
    <scope>NUCLEOTIDE SEQUENCE [LARGE SCALE GENOMIC DNA]</scope>
    <source>
        <strain evidence="5 6">ALL</strain>
    </source>
</reference>
<accession>A0A4V5ZYE7</accession>
<gene>
    <name evidence="5" type="ORF">L596_027224</name>
</gene>
<dbReference type="SMART" id="SM00884">
    <property type="entry name" value="Cullin_Nedd8"/>
    <property type="match status" value="1"/>
</dbReference>
<dbReference type="Proteomes" id="UP000298663">
    <property type="component" value="Unassembled WGS sequence"/>
</dbReference>
<dbReference type="FunFam" id="1.10.10.10:FF:000014">
    <property type="entry name" value="Cullin 1"/>
    <property type="match status" value="1"/>
</dbReference>
<feature type="domain" description="Cullin neddylation" evidence="4">
    <location>
        <begin position="27"/>
        <end position="94"/>
    </location>
</feature>
<name>A0A4V5ZYE7_STECR</name>
<dbReference type="Gene3D" id="1.10.10.10">
    <property type="entry name" value="Winged helix-like DNA-binding domain superfamily/Winged helix DNA-binding domain"/>
    <property type="match status" value="1"/>
</dbReference>
<feature type="compositionally biased region" description="Basic and acidic residues" evidence="3">
    <location>
        <begin position="12"/>
        <end position="21"/>
    </location>
</feature>
<protein>
    <recommendedName>
        <fullName evidence="4">Cullin neddylation domain-containing protein</fullName>
    </recommendedName>
</protein>